<comment type="subcellular location">
    <subcellularLocation>
        <location evidence="1 6">Cell membrane</location>
        <topology evidence="1 6">Multi-pass membrane protein</topology>
    </subcellularLocation>
</comment>
<dbReference type="InterPro" id="IPR015414">
    <property type="entry name" value="TMEM64"/>
</dbReference>
<gene>
    <name evidence="8" type="ORF">sS8_5239</name>
</gene>
<sequence length="270" mass="29683">MALPCGPDSPKRAGTSISRDSARLYTDLVFRRRTIMLDEQQKRFYGRIGLILLFVAVLAAFFAVRGNQWLSLDVIKENRDRLMDFTEHHYILMLFASALLYIATTAFSIPGGGILSLAMGVLFGRWLGTLVTVIASTLGALLAFLAARFVFADFAHAKLSQSPVAVRIVEGFEGDAFRYLLFLRLVPLFPFWLVNLAPAVTNISARTFFLATLIGVIPGSFVYVNLGQALGEISDIKDIWSPEVIFGLMLLGLLIVLPAVSRKNHGGARG</sequence>
<comment type="similarity">
    <text evidence="6">Belongs to the TVP38/TMEM64 family.</text>
</comment>
<evidence type="ECO:0000313" key="8">
    <source>
        <dbReference type="EMBL" id="BBA37161.1"/>
    </source>
</evidence>
<evidence type="ECO:0000259" key="7">
    <source>
        <dbReference type="Pfam" id="PF09335"/>
    </source>
</evidence>
<evidence type="ECO:0000313" key="9">
    <source>
        <dbReference type="Proteomes" id="UP000266313"/>
    </source>
</evidence>
<feature type="transmembrane region" description="Helical" evidence="6">
    <location>
        <begin position="130"/>
        <end position="151"/>
    </location>
</feature>
<evidence type="ECO:0000256" key="2">
    <source>
        <dbReference type="ARBA" id="ARBA00022475"/>
    </source>
</evidence>
<feature type="transmembrane region" description="Helical" evidence="6">
    <location>
        <begin position="208"/>
        <end position="227"/>
    </location>
</feature>
<feature type="transmembrane region" description="Helical" evidence="6">
    <location>
        <begin position="90"/>
        <end position="123"/>
    </location>
</feature>
<reference evidence="8 9" key="1">
    <citation type="submission" date="2016-12" db="EMBL/GenBank/DDBJ databases">
        <title>Genome sequencing of Methylocaldum marinum.</title>
        <authorList>
            <person name="Takeuchi M."/>
            <person name="Kamagata Y."/>
            <person name="Hiraoka S."/>
            <person name="Oshima K."/>
            <person name="Hattori M."/>
            <person name="Iwasaki W."/>
        </authorList>
    </citation>
    <scope>NUCLEOTIDE SEQUENCE [LARGE SCALE GENOMIC DNA]</scope>
    <source>
        <strain evidence="8 9">S8</strain>
    </source>
</reference>
<dbReference type="OrthoDB" id="9800167at2"/>
<name>A0A250L1B2_9GAMM</name>
<evidence type="ECO:0000256" key="4">
    <source>
        <dbReference type="ARBA" id="ARBA00022989"/>
    </source>
</evidence>
<keyword evidence="4 6" id="KW-1133">Transmembrane helix</keyword>
<evidence type="ECO:0000256" key="3">
    <source>
        <dbReference type="ARBA" id="ARBA00022692"/>
    </source>
</evidence>
<feature type="transmembrane region" description="Helical" evidence="6">
    <location>
        <begin position="44"/>
        <end position="64"/>
    </location>
</feature>
<proteinExistence type="inferred from homology"/>
<accession>A0A250L1B2</accession>
<keyword evidence="5 6" id="KW-0472">Membrane</keyword>
<dbReference type="KEGG" id="mmai:sS8_5239"/>
<dbReference type="Pfam" id="PF09335">
    <property type="entry name" value="VTT_dom"/>
    <property type="match status" value="1"/>
</dbReference>
<feature type="transmembrane region" description="Helical" evidence="6">
    <location>
        <begin position="176"/>
        <end position="196"/>
    </location>
</feature>
<protein>
    <recommendedName>
        <fullName evidence="6">TVP38/TMEM64 family membrane protein</fullName>
    </recommendedName>
</protein>
<feature type="domain" description="VTT" evidence="7">
    <location>
        <begin position="112"/>
        <end position="228"/>
    </location>
</feature>
<dbReference type="PANTHER" id="PTHR12677:SF59">
    <property type="entry name" value="GOLGI APPARATUS MEMBRANE PROTEIN TVP38-RELATED"/>
    <property type="match status" value="1"/>
</dbReference>
<keyword evidence="3 6" id="KW-0812">Transmembrane</keyword>
<evidence type="ECO:0000256" key="1">
    <source>
        <dbReference type="ARBA" id="ARBA00004651"/>
    </source>
</evidence>
<keyword evidence="2 6" id="KW-1003">Cell membrane</keyword>
<dbReference type="PANTHER" id="PTHR12677">
    <property type="entry name" value="GOLGI APPARATUS MEMBRANE PROTEIN TVP38-RELATED"/>
    <property type="match status" value="1"/>
</dbReference>
<organism evidence="8 9">
    <name type="scientific">Methylocaldum marinum</name>
    <dbReference type="NCBI Taxonomy" id="1432792"/>
    <lineage>
        <taxon>Bacteria</taxon>
        <taxon>Pseudomonadati</taxon>
        <taxon>Pseudomonadota</taxon>
        <taxon>Gammaproteobacteria</taxon>
        <taxon>Methylococcales</taxon>
        <taxon>Methylococcaceae</taxon>
        <taxon>Methylocaldum</taxon>
    </lineage>
</organism>
<feature type="transmembrane region" description="Helical" evidence="6">
    <location>
        <begin position="239"/>
        <end position="260"/>
    </location>
</feature>
<dbReference type="GO" id="GO:0005886">
    <property type="term" value="C:plasma membrane"/>
    <property type="evidence" value="ECO:0007669"/>
    <property type="project" value="UniProtKB-SubCell"/>
</dbReference>
<dbReference type="EMBL" id="AP017928">
    <property type="protein sequence ID" value="BBA37161.1"/>
    <property type="molecule type" value="Genomic_DNA"/>
</dbReference>
<dbReference type="Proteomes" id="UP000266313">
    <property type="component" value="Chromosome"/>
</dbReference>
<dbReference type="InterPro" id="IPR032816">
    <property type="entry name" value="VTT_dom"/>
</dbReference>
<evidence type="ECO:0000256" key="5">
    <source>
        <dbReference type="ARBA" id="ARBA00023136"/>
    </source>
</evidence>
<keyword evidence="9" id="KW-1185">Reference proteome</keyword>
<evidence type="ECO:0000256" key="6">
    <source>
        <dbReference type="RuleBase" id="RU366058"/>
    </source>
</evidence>
<dbReference type="AlphaFoldDB" id="A0A250L1B2"/>